<reference evidence="9" key="1">
    <citation type="submission" date="2012-09" db="EMBL/GenBank/DDBJ databases">
        <title>Genome sequencing and comparative transcriptomics of race 1 and race 4 of banana pathogen: Fusarium oxysporum f. sp. cubense.</title>
        <authorList>
            <person name="Fang X."/>
            <person name="Huang J."/>
        </authorList>
    </citation>
    <scope>NUCLEOTIDE SEQUENCE [LARGE SCALE GENOMIC DNA]</scope>
    <source>
        <strain evidence="9">race 1</strain>
    </source>
</reference>
<dbReference type="VEuPathDB" id="FungiDB:FOC1_g10000469"/>
<organism evidence="8 9">
    <name type="scientific">Fusarium oxysporum f. sp. cubense (strain race 1)</name>
    <name type="common">Panama disease fungus</name>
    <dbReference type="NCBI Taxonomy" id="1229664"/>
    <lineage>
        <taxon>Eukaryota</taxon>
        <taxon>Fungi</taxon>
        <taxon>Dikarya</taxon>
        <taxon>Ascomycota</taxon>
        <taxon>Pezizomycotina</taxon>
        <taxon>Sordariomycetes</taxon>
        <taxon>Hypocreomycetidae</taxon>
        <taxon>Hypocreales</taxon>
        <taxon>Nectriaceae</taxon>
        <taxon>Fusarium</taxon>
        <taxon>Fusarium oxysporum species complex</taxon>
    </lineage>
</organism>
<evidence type="ECO:0000313" key="9">
    <source>
        <dbReference type="Proteomes" id="UP000016928"/>
    </source>
</evidence>
<comment type="subcellular location">
    <subcellularLocation>
        <location evidence="1">Membrane</location>
        <topology evidence="1">Multi-pass membrane protein</topology>
    </subcellularLocation>
</comment>
<keyword evidence="8" id="KW-0762">Sugar transport</keyword>
<dbReference type="Gene3D" id="1.20.1250.20">
    <property type="entry name" value="MFS general substrate transporter like domains"/>
    <property type="match status" value="1"/>
</dbReference>
<dbReference type="InterPro" id="IPR005829">
    <property type="entry name" value="Sugar_transporter_CS"/>
</dbReference>
<feature type="transmembrane region" description="Helical" evidence="6">
    <location>
        <begin position="7"/>
        <end position="24"/>
    </location>
</feature>
<reference evidence="9" key="2">
    <citation type="journal article" date="2014" name="PLoS ONE">
        <title>Genome and Transcriptome Analysis of the Fungal Pathogen Fusarium oxysporum f. sp. cubense Causing Banana Vascular Wilt Disease.</title>
        <authorList>
            <person name="Guo L."/>
            <person name="Han L."/>
            <person name="Yang L."/>
            <person name="Zeng H."/>
            <person name="Fan D."/>
            <person name="Zhu Y."/>
            <person name="Feng Y."/>
            <person name="Wang G."/>
            <person name="Peng C."/>
            <person name="Jiang X."/>
            <person name="Zhou D."/>
            <person name="Ni P."/>
            <person name="Liang C."/>
            <person name="Liu L."/>
            <person name="Wang J."/>
            <person name="Mao C."/>
            <person name="Fang X."/>
            <person name="Peng M."/>
            <person name="Huang J."/>
        </authorList>
    </citation>
    <scope>NUCLEOTIDE SEQUENCE [LARGE SCALE GENOMIC DNA]</scope>
    <source>
        <strain evidence="9">race 1</strain>
    </source>
</reference>
<evidence type="ECO:0000256" key="6">
    <source>
        <dbReference type="SAM" id="Phobius"/>
    </source>
</evidence>
<name>N4UD03_FUSC1</name>
<dbReference type="InterPro" id="IPR020846">
    <property type="entry name" value="MFS_dom"/>
</dbReference>
<keyword evidence="8" id="KW-0813">Transport</keyword>
<accession>N4UD03</accession>
<evidence type="ECO:0000256" key="2">
    <source>
        <dbReference type="ARBA" id="ARBA00010992"/>
    </source>
</evidence>
<proteinExistence type="inferred from homology"/>
<dbReference type="InterPro" id="IPR036259">
    <property type="entry name" value="MFS_trans_sf"/>
</dbReference>
<dbReference type="SUPFAM" id="SSF103473">
    <property type="entry name" value="MFS general substrate transporter"/>
    <property type="match status" value="1"/>
</dbReference>
<evidence type="ECO:0000313" key="8">
    <source>
        <dbReference type="EMBL" id="ENH73698.1"/>
    </source>
</evidence>
<dbReference type="AlphaFoldDB" id="N4UD03"/>
<dbReference type="GO" id="GO:0005351">
    <property type="term" value="F:carbohydrate:proton symporter activity"/>
    <property type="evidence" value="ECO:0007669"/>
    <property type="project" value="TreeGrafter"/>
</dbReference>
<sequence length="181" mass="19471">MTPQERTAWFAATAAAMVMALAGYDASTFNSIQGFETFINHFKERGDDAIQPNILGGINTGLSIMAEPANNYTAYHVGAIVSGLLISPTISKKFGRKIPIQIGTSIVLISVMIQTFAPNIVCFIAGRVLMGLGKGISMNNGPTYIAEIAPAKIRGIMLSLWQRTFYPVSACCIKYSADGWV</sequence>
<feature type="domain" description="Major facilitator superfamily (MFS) profile" evidence="7">
    <location>
        <begin position="11"/>
        <end position="181"/>
    </location>
</feature>
<dbReference type="PANTHER" id="PTHR48022:SF46">
    <property type="entry name" value="SUGAR TRANSPORTER, PUTATIVE (AFU_ORTHOLOGUE AFUA_1G11830)-RELATED"/>
    <property type="match status" value="1"/>
</dbReference>
<evidence type="ECO:0000259" key="7">
    <source>
        <dbReference type="PROSITE" id="PS50850"/>
    </source>
</evidence>
<dbReference type="GO" id="GO:0016020">
    <property type="term" value="C:membrane"/>
    <property type="evidence" value="ECO:0007669"/>
    <property type="project" value="UniProtKB-SubCell"/>
</dbReference>
<dbReference type="EMBL" id="KB730055">
    <property type="protein sequence ID" value="ENH73698.1"/>
    <property type="molecule type" value="Genomic_DNA"/>
</dbReference>
<evidence type="ECO:0000256" key="4">
    <source>
        <dbReference type="ARBA" id="ARBA00022989"/>
    </source>
</evidence>
<evidence type="ECO:0000256" key="1">
    <source>
        <dbReference type="ARBA" id="ARBA00004141"/>
    </source>
</evidence>
<evidence type="ECO:0000256" key="5">
    <source>
        <dbReference type="ARBA" id="ARBA00023136"/>
    </source>
</evidence>
<dbReference type="HOGENOM" id="CLU_1489066_0_0_1"/>
<dbReference type="PROSITE" id="PS00217">
    <property type="entry name" value="SUGAR_TRANSPORT_2"/>
    <property type="match status" value="1"/>
</dbReference>
<keyword evidence="5 6" id="KW-0472">Membrane</keyword>
<keyword evidence="4 6" id="KW-1133">Transmembrane helix</keyword>
<feature type="transmembrane region" description="Helical" evidence="6">
    <location>
        <begin position="72"/>
        <end position="90"/>
    </location>
</feature>
<protein>
    <submittedName>
        <fullName evidence="8">Sugar transport protein 9</fullName>
    </submittedName>
</protein>
<keyword evidence="3 6" id="KW-0812">Transmembrane</keyword>
<dbReference type="PROSITE" id="PS50850">
    <property type="entry name" value="MFS"/>
    <property type="match status" value="1"/>
</dbReference>
<dbReference type="InterPro" id="IPR005828">
    <property type="entry name" value="MFS_sugar_transport-like"/>
</dbReference>
<dbReference type="PANTHER" id="PTHR48022">
    <property type="entry name" value="PLASTIDIC GLUCOSE TRANSPORTER 4"/>
    <property type="match status" value="1"/>
</dbReference>
<evidence type="ECO:0000256" key="3">
    <source>
        <dbReference type="ARBA" id="ARBA00022692"/>
    </source>
</evidence>
<comment type="similarity">
    <text evidence="2">Belongs to the major facilitator superfamily. Sugar transporter (TC 2.A.1.1) family.</text>
</comment>
<dbReference type="InterPro" id="IPR050360">
    <property type="entry name" value="MFS_Sugar_Transporters"/>
</dbReference>
<feature type="transmembrane region" description="Helical" evidence="6">
    <location>
        <begin position="102"/>
        <end position="130"/>
    </location>
</feature>
<dbReference type="Proteomes" id="UP000016928">
    <property type="component" value="Unassembled WGS sequence"/>
</dbReference>
<dbReference type="Pfam" id="PF00083">
    <property type="entry name" value="Sugar_tr"/>
    <property type="match status" value="1"/>
</dbReference>
<gene>
    <name evidence="8" type="ORF">FOC1_g10000469</name>
</gene>